<dbReference type="EMBL" id="KV784362">
    <property type="protein sequence ID" value="OEU13163.1"/>
    <property type="molecule type" value="Genomic_DNA"/>
</dbReference>
<organism evidence="1 2">
    <name type="scientific">Fragilariopsis cylindrus CCMP1102</name>
    <dbReference type="NCBI Taxonomy" id="635003"/>
    <lineage>
        <taxon>Eukaryota</taxon>
        <taxon>Sar</taxon>
        <taxon>Stramenopiles</taxon>
        <taxon>Ochrophyta</taxon>
        <taxon>Bacillariophyta</taxon>
        <taxon>Bacillariophyceae</taxon>
        <taxon>Bacillariophycidae</taxon>
        <taxon>Bacillariales</taxon>
        <taxon>Bacillariaceae</taxon>
        <taxon>Fragilariopsis</taxon>
    </lineage>
</organism>
<protein>
    <submittedName>
        <fullName evidence="1">Uncharacterized protein</fullName>
    </submittedName>
</protein>
<gene>
    <name evidence="1" type="ORF">FRACYDRAFT_190162</name>
</gene>
<sequence length="112" mass="12785">MRVLELSTISGEWNTLLLDNNGWVMLLLSPSKIDPEHLSLVLRYNPFQSFFSLWRTMRDEMRVLRLDLADGDVMIGAGCMAWSGGMLNASPFCAYRKSEIKVGKRNEEVKCL</sequence>
<keyword evidence="2" id="KW-1185">Reference proteome</keyword>
<dbReference type="KEGG" id="fcy:FRACYDRAFT_190162"/>
<proteinExistence type="predicted"/>
<name>A0A1E7F5M1_9STRA</name>
<reference evidence="1 2" key="1">
    <citation type="submission" date="2016-09" db="EMBL/GenBank/DDBJ databases">
        <title>Extensive genetic diversity and differential bi-allelic expression allows diatom success in the polar Southern Ocean.</title>
        <authorList>
            <consortium name="DOE Joint Genome Institute"/>
            <person name="Mock T."/>
            <person name="Otillar R.P."/>
            <person name="Strauss J."/>
            <person name="Dupont C."/>
            <person name="Frickenhaus S."/>
            <person name="Maumus F."/>
            <person name="Mcmullan M."/>
            <person name="Sanges R."/>
            <person name="Schmutz J."/>
            <person name="Toseland A."/>
            <person name="Valas R."/>
            <person name="Veluchamy A."/>
            <person name="Ward B.J."/>
            <person name="Allen A."/>
            <person name="Barry K."/>
            <person name="Falciatore A."/>
            <person name="Ferrante M."/>
            <person name="Fortunato A.E."/>
            <person name="Gloeckner G."/>
            <person name="Gruber A."/>
            <person name="Hipkin R."/>
            <person name="Janech M."/>
            <person name="Kroth P."/>
            <person name="Leese F."/>
            <person name="Lindquist E."/>
            <person name="Lyon B.R."/>
            <person name="Martin J."/>
            <person name="Mayer C."/>
            <person name="Parker M."/>
            <person name="Quesneville H."/>
            <person name="Raymond J."/>
            <person name="Uhlig C."/>
            <person name="Valentin K.U."/>
            <person name="Worden A.Z."/>
            <person name="Armbrust E.V."/>
            <person name="Bowler C."/>
            <person name="Green B."/>
            <person name="Moulton V."/>
            <person name="Van Oosterhout C."/>
            <person name="Grigoriev I."/>
        </authorList>
    </citation>
    <scope>NUCLEOTIDE SEQUENCE [LARGE SCALE GENOMIC DNA]</scope>
    <source>
        <strain evidence="1 2">CCMP1102</strain>
    </source>
</reference>
<dbReference type="InParanoid" id="A0A1E7F5M1"/>
<evidence type="ECO:0000313" key="2">
    <source>
        <dbReference type="Proteomes" id="UP000095751"/>
    </source>
</evidence>
<dbReference type="OrthoDB" id="186473at2759"/>
<evidence type="ECO:0000313" key="1">
    <source>
        <dbReference type="EMBL" id="OEU13163.1"/>
    </source>
</evidence>
<accession>A0A1E7F5M1</accession>
<dbReference type="AlphaFoldDB" id="A0A1E7F5M1"/>
<dbReference type="Proteomes" id="UP000095751">
    <property type="component" value="Unassembled WGS sequence"/>
</dbReference>